<dbReference type="AlphaFoldDB" id="A0A923IUW3"/>
<sequence>MGGKSFDLNDDLNILSIKSPKRFVGGPYTVVYKHIVERWAIVALDWDSKPRLGIRWFWDNSGNPFSRQPTWLVIPPTLSNSTLNGLPLDYTFRDKLDQYLAGKISGNEL</sequence>
<gene>
    <name evidence="1" type="ORF">GM921_03750</name>
</gene>
<keyword evidence="2" id="KW-1185">Reference proteome</keyword>
<organism evidence="1 2">
    <name type="scientific">Pedobacter planticolens</name>
    <dbReference type="NCBI Taxonomy" id="2679964"/>
    <lineage>
        <taxon>Bacteria</taxon>
        <taxon>Pseudomonadati</taxon>
        <taxon>Bacteroidota</taxon>
        <taxon>Sphingobacteriia</taxon>
        <taxon>Sphingobacteriales</taxon>
        <taxon>Sphingobacteriaceae</taxon>
        <taxon>Pedobacter</taxon>
    </lineage>
</organism>
<dbReference type="EMBL" id="WNXD01000001">
    <property type="protein sequence ID" value="MBB2144584.1"/>
    <property type="molecule type" value="Genomic_DNA"/>
</dbReference>
<evidence type="ECO:0000313" key="2">
    <source>
        <dbReference type="Proteomes" id="UP000601055"/>
    </source>
</evidence>
<reference evidence="1" key="1">
    <citation type="submission" date="2019-11" db="EMBL/GenBank/DDBJ databases">
        <title>Description of Pedobacter sp. LMG 31464T.</title>
        <authorList>
            <person name="Carlier A."/>
            <person name="Qi S."/>
            <person name="Vandamme P."/>
        </authorList>
    </citation>
    <scope>NUCLEOTIDE SEQUENCE</scope>
    <source>
        <strain evidence="1">LMG 31464</strain>
    </source>
</reference>
<comment type="caution">
    <text evidence="1">The sequence shown here is derived from an EMBL/GenBank/DDBJ whole genome shotgun (WGS) entry which is preliminary data.</text>
</comment>
<accession>A0A923IUW3</accession>
<dbReference type="Proteomes" id="UP000601055">
    <property type="component" value="Unassembled WGS sequence"/>
</dbReference>
<name>A0A923IUW3_9SPHI</name>
<evidence type="ECO:0000313" key="1">
    <source>
        <dbReference type="EMBL" id="MBB2144584.1"/>
    </source>
</evidence>
<dbReference type="RefSeq" id="WP_182921271.1">
    <property type="nucleotide sequence ID" value="NZ_WNXD01000001.1"/>
</dbReference>
<proteinExistence type="predicted"/>
<protein>
    <submittedName>
        <fullName evidence="1">Uncharacterized protein</fullName>
    </submittedName>
</protein>